<feature type="compositionally biased region" description="Polar residues" evidence="3">
    <location>
        <begin position="169"/>
        <end position="199"/>
    </location>
</feature>
<dbReference type="EMBL" id="CP144099">
    <property type="protein sequence ID" value="WWC87040.1"/>
    <property type="molecule type" value="Genomic_DNA"/>
</dbReference>
<evidence type="ECO:0000313" key="6">
    <source>
        <dbReference type="Proteomes" id="UP001355207"/>
    </source>
</evidence>
<feature type="compositionally biased region" description="Basic residues" evidence="3">
    <location>
        <begin position="36"/>
        <end position="58"/>
    </location>
</feature>
<comment type="subcellular location">
    <subcellularLocation>
        <location evidence="1">Nucleus</location>
    </subcellularLocation>
</comment>
<organism evidence="5 6">
    <name type="scientific">Kwoniella dendrophila CBS 6074</name>
    <dbReference type="NCBI Taxonomy" id="1295534"/>
    <lineage>
        <taxon>Eukaryota</taxon>
        <taxon>Fungi</taxon>
        <taxon>Dikarya</taxon>
        <taxon>Basidiomycota</taxon>
        <taxon>Agaricomycotina</taxon>
        <taxon>Tremellomycetes</taxon>
        <taxon>Tremellales</taxon>
        <taxon>Cryptococcaceae</taxon>
        <taxon>Kwoniella</taxon>
    </lineage>
</organism>
<protein>
    <recommendedName>
        <fullName evidence="4">Zn(2)-C6 fungal-type domain-containing protein</fullName>
    </recommendedName>
</protein>
<dbReference type="GO" id="GO:0000981">
    <property type="term" value="F:DNA-binding transcription factor activity, RNA polymerase II-specific"/>
    <property type="evidence" value="ECO:0007669"/>
    <property type="project" value="InterPro"/>
</dbReference>
<evidence type="ECO:0000259" key="4">
    <source>
        <dbReference type="PROSITE" id="PS50048"/>
    </source>
</evidence>
<gene>
    <name evidence="5" type="ORF">L201_001925</name>
</gene>
<dbReference type="InterPro" id="IPR001138">
    <property type="entry name" value="Zn2Cys6_DnaBD"/>
</dbReference>
<keyword evidence="2" id="KW-0539">Nucleus</keyword>
<sequence>MAENNVEDANNGNTSTKAESNVNRNDSDIAESSQPKKVRRRAGPFKRSRTGCGTCKRRGKKCDEEWNEEGFCQRCMMGQFECTGRTEQAIKESSSKNGGVLKEISGGMRSSSSSDRSPNEPSDIHTHNHNQNQNQLHQQQSNILNPPPPPLSGQGMNSVPSIPTFDVSPPTTSSITGHPVTSNPLLQSQPQPTFDSNGNLNLPNTFGFWGTPTTPAINPNHHHHHHQSHVHNMDINFPIDPLDFFPSLPNVQPSNVYNWQSQFGLTNSAIPSTSITNPLTNTTGMTNNNINNNNDIINQLSIDQPFSWNLNSNNQQTNDLWNEIAASFMTTPNVDILHKPQNSTHQSNSNSRIIFYNSEKPTRQGVSLAEIYARVVESWLVGIPSGTRDYARARILALNDSNSVMRNVRFAVSAAYIFLFAGCSERSAAANPNNPQPKLVELACKGAGFVDGKSTTLSQTGEGSDILSPMSKDGIEKEHLNSALQKIRIYVDYVATPFAADMESLKWTEDAVRELKEITVTEKSQLSDLLWGVIDLQLVEFIRGGAAPSYNMLALGDKLVRSAMGSNHPPITLSSLRTLETFSLRHYALSDIGRCIVQRGRKTIFNFWSDVNDNQGNTPTATDDGEPWAAYLGLPDSIVILLAEVVNLCADLTSSSLSSIKAQADELESALKNWSPISSNSVSLDSTAMISRTIAGELWRLSALILLYESVHRVGGLHPILRRGQSEILNLLDSISRLPNGDLWGFIGLPAFLAASLSITELDRQRSLTHLARPGPERVWLDNIALVEKIWQETDETGKLPDWHDKMTREGMLVAFF</sequence>
<dbReference type="SUPFAM" id="SSF57701">
    <property type="entry name" value="Zn2/Cys6 DNA-binding domain"/>
    <property type="match status" value="1"/>
</dbReference>
<dbReference type="Pfam" id="PF11951">
    <property type="entry name" value="Fungal_trans_2"/>
    <property type="match status" value="1"/>
</dbReference>
<dbReference type="AlphaFoldDB" id="A0AAX4JNP8"/>
<reference evidence="5 6" key="1">
    <citation type="submission" date="2024-01" db="EMBL/GenBank/DDBJ databases">
        <title>Comparative genomics of Cryptococcus and Kwoniella reveals pathogenesis evolution and contrasting modes of karyotype evolution via chromosome fusion or intercentromeric recombination.</title>
        <authorList>
            <person name="Coelho M.A."/>
            <person name="David-Palma M."/>
            <person name="Shea T."/>
            <person name="Bowers K."/>
            <person name="McGinley-Smith S."/>
            <person name="Mohammad A.W."/>
            <person name="Gnirke A."/>
            <person name="Yurkov A.M."/>
            <person name="Nowrousian M."/>
            <person name="Sun S."/>
            <person name="Cuomo C.A."/>
            <person name="Heitman J."/>
        </authorList>
    </citation>
    <scope>NUCLEOTIDE SEQUENCE [LARGE SCALE GENOMIC DNA]</scope>
    <source>
        <strain evidence="5 6">CBS 6074</strain>
    </source>
</reference>
<dbReference type="Proteomes" id="UP001355207">
    <property type="component" value="Chromosome 2"/>
</dbReference>
<evidence type="ECO:0000256" key="2">
    <source>
        <dbReference type="ARBA" id="ARBA00023242"/>
    </source>
</evidence>
<evidence type="ECO:0000313" key="5">
    <source>
        <dbReference type="EMBL" id="WWC87040.1"/>
    </source>
</evidence>
<feature type="compositionally biased region" description="Polar residues" evidence="3">
    <location>
        <begin position="7"/>
        <end position="35"/>
    </location>
</feature>
<dbReference type="CDD" id="cd00067">
    <property type="entry name" value="GAL4"/>
    <property type="match status" value="1"/>
</dbReference>
<dbReference type="GeneID" id="91092597"/>
<dbReference type="InterPro" id="IPR021858">
    <property type="entry name" value="Fun_TF"/>
</dbReference>
<keyword evidence="6" id="KW-1185">Reference proteome</keyword>
<feature type="region of interest" description="Disordered" evidence="3">
    <location>
        <begin position="1"/>
        <end position="58"/>
    </location>
</feature>
<dbReference type="RefSeq" id="XP_066073803.1">
    <property type="nucleotide sequence ID" value="XM_066217706.1"/>
</dbReference>
<dbReference type="SMART" id="SM00066">
    <property type="entry name" value="GAL4"/>
    <property type="match status" value="1"/>
</dbReference>
<evidence type="ECO:0000256" key="1">
    <source>
        <dbReference type="ARBA" id="ARBA00004123"/>
    </source>
</evidence>
<feature type="compositionally biased region" description="Low complexity" evidence="3">
    <location>
        <begin position="129"/>
        <end position="144"/>
    </location>
</feature>
<proteinExistence type="predicted"/>
<feature type="domain" description="Zn(2)-C6 fungal-type" evidence="4">
    <location>
        <begin position="51"/>
        <end position="83"/>
    </location>
</feature>
<dbReference type="PANTHER" id="PTHR37534">
    <property type="entry name" value="TRANSCRIPTIONAL ACTIVATOR PROTEIN UGA3"/>
    <property type="match status" value="1"/>
</dbReference>
<dbReference type="GO" id="GO:0005634">
    <property type="term" value="C:nucleus"/>
    <property type="evidence" value="ECO:0007669"/>
    <property type="project" value="UniProtKB-SubCell"/>
</dbReference>
<name>A0AAX4JNP8_9TREE</name>
<dbReference type="GO" id="GO:0000976">
    <property type="term" value="F:transcription cis-regulatory region binding"/>
    <property type="evidence" value="ECO:0007669"/>
    <property type="project" value="TreeGrafter"/>
</dbReference>
<dbReference type="InterPro" id="IPR036864">
    <property type="entry name" value="Zn2-C6_fun-type_DNA-bd_sf"/>
</dbReference>
<dbReference type="PROSITE" id="PS50048">
    <property type="entry name" value="ZN2_CY6_FUNGAL_2"/>
    <property type="match status" value="1"/>
</dbReference>
<accession>A0AAX4JNP8</accession>
<dbReference type="GO" id="GO:0045944">
    <property type="term" value="P:positive regulation of transcription by RNA polymerase II"/>
    <property type="evidence" value="ECO:0007669"/>
    <property type="project" value="TreeGrafter"/>
</dbReference>
<evidence type="ECO:0000256" key="3">
    <source>
        <dbReference type="SAM" id="MobiDB-lite"/>
    </source>
</evidence>
<feature type="compositionally biased region" description="Low complexity" evidence="3">
    <location>
        <begin position="105"/>
        <end position="121"/>
    </location>
</feature>
<dbReference type="GO" id="GO:0008270">
    <property type="term" value="F:zinc ion binding"/>
    <property type="evidence" value="ECO:0007669"/>
    <property type="project" value="InterPro"/>
</dbReference>
<dbReference type="PANTHER" id="PTHR37534:SF7">
    <property type="entry name" value="TRANSCRIPTIONAL ACTIVATOR PROTEIN UGA3"/>
    <property type="match status" value="1"/>
</dbReference>
<feature type="region of interest" description="Disordered" evidence="3">
    <location>
        <begin position="90"/>
        <end position="199"/>
    </location>
</feature>